<dbReference type="InterPro" id="IPR004017">
    <property type="entry name" value="Cys_rich_dom"/>
</dbReference>
<evidence type="ECO:0000256" key="6">
    <source>
        <dbReference type="SAM" id="MobiDB-lite"/>
    </source>
</evidence>
<keyword evidence="2" id="KW-0479">Metal-binding</keyword>
<name>A0AA35TG52_GEOBA</name>
<sequence>MAVESAIGGTCAAGSQPAAASSAPQAAHAAARGGPSGPGAGAGTPAAAAAARAPGGVREGVREGSLEAPTRHPIDWRNPEFYNEESLNAELERVFDICHGCRRCVSLCNAFPTLFDLVDESETMEVDGVSRSDYGKVVEQCYLCDLCYMTKCPYVPPHEWNVDFPHLMLRAKAVNYRDGKVKLRDRLITKTDVVGRFASLPVIVNAVNAANRSKPVRAAMDAGAGIHREANLPPYDSKSIRRRLRKLPSTGVDVAADTPRRGGSGPASGDTPVPVRLAPSERCCAMPRLELGDLESVEKAKNENVPVLAKLADEGFDIVAPVPSCVLMFKQELPLMFPEDERVAKVRAAIYDPFEYLAQRHREGLLRTDFRHSLGTVAYHAACHQRVQNIGSKTRDVLGLVPDTRVSVIERCSGHDGTYAVKRESYAHSMKIVRPVVRRVRDEEPDHFGSDCPMAGNHIAHGLGDGRSADHPLTLLRKAYGI</sequence>
<keyword evidence="3" id="KW-0677">Repeat</keyword>
<feature type="region of interest" description="Disordered" evidence="6">
    <location>
        <begin position="249"/>
        <end position="276"/>
    </location>
</feature>
<feature type="compositionally biased region" description="Low complexity" evidence="6">
    <location>
        <begin position="43"/>
        <end position="56"/>
    </location>
</feature>
<dbReference type="EMBL" id="CASHTH010003596">
    <property type="protein sequence ID" value="CAI8046921.1"/>
    <property type="molecule type" value="Genomic_DNA"/>
</dbReference>
<evidence type="ECO:0000256" key="5">
    <source>
        <dbReference type="ARBA" id="ARBA00023014"/>
    </source>
</evidence>
<proteinExistence type="predicted"/>
<dbReference type="GO" id="GO:0046872">
    <property type="term" value="F:metal ion binding"/>
    <property type="evidence" value="ECO:0007669"/>
    <property type="project" value="UniProtKB-KW"/>
</dbReference>
<protein>
    <submittedName>
        <fullName evidence="8">Anaerobic glycerol-3-phosphate dehydrogenase subunit C</fullName>
    </submittedName>
</protein>
<reference evidence="8" key="1">
    <citation type="submission" date="2023-03" db="EMBL/GenBank/DDBJ databases">
        <authorList>
            <person name="Steffen K."/>
            <person name="Cardenas P."/>
        </authorList>
    </citation>
    <scope>NUCLEOTIDE SEQUENCE</scope>
</reference>
<dbReference type="PANTHER" id="PTHR32479:SF19">
    <property type="entry name" value="ANAEROBIC GLYCEROL-3-PHOSPHATE DEHYDROGENASE SUBUNIT C"/>
    <property type="match status" value="1"/>
</dbReference>
<evidence type="ECO:0000256" key="3">
    <source>
        <dbReference type="ARBA" id="ARBA00022737"/>
    </source>
</evidence>
<keyword evidence="1" id="KW-0004">4Fe-4S</keyword>
<evidence type="ECO:0000313" key="9">
    <source>
        <dbReference type="Proteomes" id="UP001174909"/>
    </source>
</evidence>
<gene>
    <name evidence="8" type="ORF">GBAR_LOCUS25941</name>
</gene>
<evidence type="ECO:0000256" key="4">
    <source>
        <dbReference type="ARBA" id="ARBA00023004"/>
    </source>
</evidence>
<keyword evidence="9" id="KW-1185">Reference proteome</keyword>
<dbReference type="Proteomes" id="UP001174909">
    <property type="component" value="Unassembled WGS sequence"/>
</dbReference>
<evidence type="ECO:0000259" key="7">
    <source>
        <dbReference type="Pfam" id="PF02754"/>
    </source>
</evidence>
<evidence type="ECO:0000256" key="1">
    <source>
        <dbReference type="ARBA" id="ARBA00022485"/>
    </source>
</evidence>
<feature type="domain" description="Cysteine-rich" evidence="7">
    <location>
        <begin position="377"/>
        <end position="453"/>
    </location>
</feature>
<feature type="region of interest" description="Disordered" evidence="6">
    <location>
        <begin position="23"/>
        <end position="77"/>
    </location>
</feature>
<feature type="compositionally biased region" description="Low complexity" evidence="6">
    <location>
        <begin position="23"/>
        <end position="33"/>
    </location>
</feature>
<comment type="caution">
    <text evidence="8">The sequence shown here is derived from an EMBL/GenBank/DDBJ whole genome shotgun (WGS) entry which is preliminary data.</text>
</comment>
<organism evidence="8 9">
    <name type="scientific">Geodia barretti</name>
    <name type="common">Barrett's horny sponge</name>
    <dbReference type="NCBI Taxonomy" id="519541"/>
    <lineage>
        <taxon>Eukaryota</taxon>
        <taxon>Metazoa</taxon>
        <taxon>Porifera</taxon>
        <taxon>Demospongiae</taxon>
        <taxon>Heteroscleromorpha</taxon>
        <taxon>Tetractinellida</taxon>
        <taxon>Astrophorina</taxon>
        <taxon>Geodiidae</taxon>
        <taxon>Geodia</taxon>
    </lineage>
</organism>
<dbReference type="Pfam" id="PF02754">
    <property type="entry name" value="CCG"/>
    <property type="match status" value="1"/>
</dbReference>
<dbReference type="AlphaFoldDB" id="A0AA35TG52"/>
<keyword evidence="4" id="KW-0408">Iron</keyword>
<accession>A0AA35TG52</accession>
<evidence type="ECO:0000256" key="2">
    <source>
        <dbReference type="ARBA" id="ARBA00022723"/>
    </source>
</evidence>
<dbReference type="GO" id="GO:0016491">
    <property type="term" value="F:oxidoreductase activity"/>
    <property type="evidence" value="ECO:0007669"/>
    <property type="project" value="UniProtKB-ARBA"/>
</dbReference>
<keyword evidence="5" id="KW-0411">Iron-sulfur</keyword>
<dbReference type="PANTHER" id="PTHR32479">
    <property type="entry name" value="GLYCOLATE OXIDASE IRON-SULFUR SUBUNIT"/>
    <property type="match status" value="1"/>
</dbReference>
<feature type="compositionally biased region" description="Basic and acidic residues" evidence="6">
    <location>
        <begin position="59"/>
        <end position="77"/>
    </location>
</feature>
<evidence type="ECO:0000313" key="8">
    <source>
        <dbReference type="EMBL" id="CAI8046921.1"/>
    </source>
</evidence>
<dbReference type="GO" id="GO:0051539">
    <property type="term" value="F:4 iron, 4 sulfur cluster binding"/>
    <property type="evidence" value="ECO:0007669"/>
    <property type="project" value="UniProtKB-KW"/>
</dbReference>